<evidence type="ECO:0000313" key="3">
    <source>
        <dbReference type="EMBL" id="AGP32241.1"/>
    </source>
</evidence>
<protein>
    <submittedName>
        <fullName evidence="3">DfrA</fullName>
    </submittedName>
</protein>
<dbReference type="GO" id="GO:0019239">
    <property type="term" value="F:deaminase activity"/>
    <property type="evidence" value="ECO:0007669"/>
    <property type="project" value="TreeGrafter"/>
</dbReference>
<dbReference type="KEGG" id="scu:SCE1572_12195"/>
<dbReference type="SUPFAM" id="SSF55298">
    <property type="entry name" value="YjgF-like"/>
    <property type="match status" value="1"/>
</dbReference>
<feature type="compositionally biased region" description="Low complexity" evidence="2">
    <location>
        <begin position="150"/>
        <end position="161"/>
    </location>
</feature>
<sequence length="161" mass="16164">MKGGLEIVQPAGWPAPRGYANGVVTRGPTLHVAGQIGWDAASGQFPSDDLAEQFALALDNVLAVVAAAGGAPGNVARMTVYVTDLEAYRRSRAAIGAAWRARFGKHFPAMALVGVAALVEPRALVEIEAVAALVEPRARGEATAGGGAAAGAAPVGDEGGP</sequence>
<accession>S4XI67</accession>
<dbReference type="HOGENOM" id="CLU_100715_4_2_7"/>
<dbReference type="AlphaFoldDB" id="S4XI67"/>
<dbReference type="PANTHER" id="PTHR11803:SF58">
    <property type="entry name" value="PROTEIN HMF1-RELATED"/>
    <property type="match status" value="1"/>
</dbReference>
<dbReference type="STRING" id="1254432.SCE1572_12195"/>
<evidence type="ECO:0000256" key="1">
    <source>
        <dbReference type="ARBA" id="ARBA00010552"/>
    </source>
</evidence>
<dbReference type="InterPro" id="IPR006175">
    <property type="entry name" value="YjgF/YER057c/UK114"/>
</dbReference>
<name>S4XI67_SORCE</name>
<proteinExistence type="inferred from homology"/>
<dbReference type="Gene3D" id="3.30.1330.40">
    <property type="entry name" value="RutC-like"/>
    <property type="match status" value="1"/>
</dbReference>
<dbReference type="PANTHER" id="PTHR11803">
    <property type="entry name" value="2-IMINOBUTANOATE/2-IMINOPROPANOATE DEAMINASE RIDA"/>
    <property type="match status" value="1"/>
</dbReference>
<dbReference type="PATRIC" id="fig|1254432.3.peg.2731"/>
<evidence type="ECO:0000256" key="2">
    <source>
        <dbReference type="SAM" id="MobiDB-lite"/>
    </source>
</evidence>
<feature type="region of interest" description="Disordered" evidence="2">
    <location>
        <begin position="142"/>
        <end position="161"/>
    </location>
</feature>
<reference evidence="3 4" key="1">
    <citation type="journal article" date="2013" name="Sci. Rep.">
        <title>Extraordinary expansion of a Sorangium cellulosum genome from an alkaline milieu.</title>
        <authorList>
            <person name="Han K."/>
            <person name="Li Z.F."/>
            <person name="Peng R."/>
            <person name="Zhu L.P."/>
            <person name="Zhou T."/>
            <person name="Wang L.G."/>
            <person name="Li S.G."/>
            <person name="Zhang X.B."/>
            <person name="Hu W."/>
            <person name="Wu Z.H."/>
            <person name="Qin N."/>
            <person name="Li Y.Z."/>
        </authorList>
    </citation>
    <scope>NUCLEOTIDE SEQUENCE [LARGE SCALE GENOMIC DNA]</scope>
    <source>
        <strain evidence="3 4">So0157-2</strain>
    </source>
</reference>
<dbReference type="InterPro" id="IPR035959">
    <property type="entry name" value="RutC-like_sf"/>
</dbReference>
<comment type="similarity">
    <text evidence="1">Belongs to the RutC family.</text>
</comment>
<dbReference type="CDD" id="cd00448">
    <property type="entry name" value="YjgF_YER057c_UK114_family"/>
    <property type="match status" value="1"/>
</dbReference>
<dbReference type="Pfam" id="PF01042">
    <property type="entry name" value="Ribonuc_L-PSP"/>
    <property type="match status" value="1"/>
</dbReference>
<dbReference type="GO" id="GO:0005829">
    <property type="term" value="C:cytosol"/>
    <property type="evidence" value="ECO:0007669"/>
    <property type="project" value="TreeGrafter"/>
</dbReference>
<dbReference type="OrthoDB" id="9803101at2"/>
<dbReference type="RefSeq" id="WP_020734411.1">
    <property type="nucleotide sequence ID" value="NC_021658.1"/>
</dbReference>
<dbReference type="eggNOG" id="COG0251">
    <property type="taxonomic scope" value="Bacteria"/>
</dbReference>
<evidence type="ECO:0000313" key="4">
    <source>
        <dbReference type="Proteomes" id="UP000014803"/>
    </source>
</evidence>
<organism evidence="3 4">
    <name type="scientific">Sorangium cellulosum So0157-2</name>
    <dbReference type="NCBI Taxonomy" id="1254432"/>
    <lineage>
        <taxon>Bacteria</taxon>
        <taxon>Pseudomonadati</taxon>
        <taxon>Myxococcota</taxon>
        <taxon>Polyangia</taxon>
        <taxon>Polyangiales</taxon>
        <taxon>Polyangiaceae</taxon>
        <taxon>Sorangium</taxon>
    </lineage>
</organism>
<dbReference type="EMBL" id="CP003969">
    <property type="protein sequence ID" value="AGP32241.1"/>
    <property type="molecule type" value="Genomic_DNA"/>
</dbReference>
<gene>
    <name evidence="3" type="ORF">SCE1572_12195</name>
</gene>
<dbReference type="Proteomes" id="UP000014803">
    <property type="component" value="Chromosome"/>
</dbReference>